<feature type="compositionally biased region" description="Acidic residues" evidence="1">
    <location>
        <begin position="154"/>
        <end position="163"/>
    </location>
</feature>
<feature type="region of interest" description="Disordered" evidence="1">
    <location>
        <begin position="656"/>
        <end position="677"/>
    </location>
</feature>
<dbReference type="SUPFAM" id="SSF50156">
    <property type="entry name" value="PDZ domain-like"/>
    <property type="match status" value="1"/>
</dbReference>
<evidence type="ECO:0000313" key="5">
    <source>
        <dbReference type="Proteomes" id="UP001189429"/>
    </source>
</evidence>
<feature type="region of interest" description="Disordered" evidence="1">
    <location>
        <begin position="111"/>
        <end position="176"/>
    </location>
</feature>
<keyword evidence="5" id="KW-1185">Reference proteome</keyword>
<evidence type="ECO:0000313" key="4">
    <source>
        <dbReference type="EMBL" id="CAK0805985.1"/>
    </source>
</evidence>
<proteinExistence type="predicted"/>
<comment type="caution">
    <text evidence="4">The sequence shown here is derived from an EMBL/GenBank/DDBJ whole genome shotgun (WGS) entry which is preliminary data.</text>
</comment>
<sequence length="753" mass="83481">MTLHMLLHRGGMRCAAVLAATLLGQLAVRPHAIQMREETRRTIGDAPEFPGRDSMYGHAVLNLDELTEAEPDFEGIASVSARAARIGRRESMIQIDDLAARAAALAASSEALDGDWASESGGPVERVPDAASPEENGQEEQSSEGQKDEALAPEPEESSEEDRNEARPRVSVTLSPEERLQAHAQKYEAEFVVELNMTEAHETGTKMGIVLNRDADFMAATVFRVQKTGMIEAWNRANPDKAVHVGDEIVRVNDVQWHANTEMFIKRIIGQFNAGRREREGASDVLKLYFQRPRKWEHSKFAQQREDAHNKTYAAEFVATLPMPDDLSSSTLDSVMGWKLGMTEEWKPITIRRIERHGSVAAWNHEHPDELILEGDEIMKVDNVVFHHSSSTFEKTLRQHYRKASAVEATKRSALVSIRRPREVQDAFDAVHPVQDIVAWQRPQHLVTLEFDQVGNPTSLLGWQIVHGRETDSGESGPMKIKKVKPKGIVSEWNERHRDRSIAPGDEIVEVNGISWELYETAHEFADLVQSVLESAASKGPGGEPVELTLQRSTKYVRHVRKNMEHGVHMRVTAVTTSEGPQFHGYPNATDDDDDDVTGAEDDSDGVLLDGSKAEEKAVTTSVGVQLYGYPNATHDDSETIGAENDSDSLLLNAPQDEESAATTTDDDAAPGSEDESVRLPKRVLLLDTVKDAPTVEQRLDTQDDAPNAKTVLLLDTMKDAPAVEQSLDTQEDAQQAEPRRKVLSLLDTLEKS</sequence>
<protein>
    <recommendedName>
        <fullName evidence="3">PDZ domain-containing protein</fullName>
    </recommendedName>
</protein>
<feature type="chain" id="PRO_5046610104" description="PDZ domain-containing protein" evidence="2">
    <location>
        <begin position="20"/>
        <end position="753"/>
    </location>
</feature>
<organism evidence="4 5">
    <name type="scientific">Prorocentrum cordatum</name>
    <dbReference type="NCBI Taxonomy" id="2364126"/>
    <lineage>
        <taxon>Eukaryota</taxon>
        <taxon>Sar</taxon>
        <taxon>Alveolata</taxon>
        <taxon>Dinophyceae</taxon>
        <taxon>Prorocentrales</taxon>
        <taxon>Prorocentraceae</taxon>
        <taxon>Prorocentrum</taxon>
    </lineage>
</organism>
<feature type="compositionally biased region" description="Acidic residues" evidence="1">
    <location>
        <begin position="590"/>
        <end position="605"/>
    </location>
</feature>
<feature type="region of interest" description="Disordered" evidence="1">
    <location>
        <begin position="574"/>
        <end position="613"/>
    </location>
</feature>
<feature type="signal peptide" evidence="2">
    <location>
        <begin position="1"/>
        <end position="19"/>
    </location>
</feature>
<dbReference type="Proteomes" id="UP001189429">
    <property type="component" value="Unassembled WGS sequence"/>
</dbReference>
<dbReference type="EMBL" id="CAUYUJ010003604">
    <property type="protein sequence ID" value="CAK0805985.1"/>
    <property type="molecule type" value="Genomic_DNA"/>
</dbReference>
<reference evidence="4" key="1">
    <citation type="submission" date="2023-10" db="EMBL/GenBank/DDBJ databases">
        <authorList>
            <person name="Chen Y."/>
            <person name="Shah S."/>
            <person name="Dougan E. K."/>
            <person name="Thang M."/>
            <person name="Chan C."/>
        </authorList>
    </citation>
    <scope>NUCLEOTIDE SEQUENCE [LARGE SCALE GENOMIC DNA]</scope>
</reference>
<gene>
    <name evidence="4" type="ORF">PCOR1329_LOCUS12364</name>
</gene>
<dbReference type="PROSITE" id="PS50106">
    <property type="entry name" value="PDZ"/>
    <property type="match status" value="1"/>
</dbReference>
<dbReference type="InterPro" id="IPR036034">
    <property type="entry name" value="PDZ_sf"/>
</dbReference>
<evidence type="ECO:0000256" key="1">
    <source>
        <dbReference type="SAM" id="MobiDB-lite"/>
    </source>
</evidence>
<dbReference type="Gene3D" id="2.30.42.10">
    <property type="match status" value="1"/>
</dbReference>
<name>A0ABN9QPU3_9DINO</name>
<dbReference type="InterPro" id="IPR001478">
    <property type="entry name" value="PDZ"/>
</dbReference>
<evidence type="ECO:0000259" key="3">
    <source>
        <dbReference type="PROSITE" id="PS50106"/>
    </source>
</evidence>
<evidence type="ECO:0000256" key="2">
    <source>
        <dbReference type="SAM" id="SignalP"/>
    </source>
</evidence>
<feature type="domain" description="PDZ" evidence="3">
    <location>
        <begin position="446"/>
        <end position="524"/>
    </location>
</feature>
<feature type="compositionally biased region" description="Acidic residues" evidence="1">
    <location>
        <begin position="656"/>
        <end position="675"/>
    </location>
</feature>
<accession>A0ABN9QPU3</accession>
<feature type="region of interest" description="Disordered" evidence="1">
    <location>
        <begin position="723"/>
        <end position="742"/>
    </location>
</feature>
<keyword evidence="2" id="KW-0732">Signal</keyword>